<sequence>MASQRHPGNTYNAEHDTNQAQMRRNNLVDQPSDIHNQGQATNFLQEMRRNDLVDQPSDIHNQAQTNFLQESGAQAKNVAQNAVGMAKGAAVGAASMAQGAAAAVKNTLGMNASDATSARSGGLTSPRNTSHPSNPTTKM</sequence>
<accession>A0AAD4JF69</accession>
<reference evidence="2 3" key="1">
    <citation type="journal article" date="2021" name="Nat. Commun.">
        <title>Incipient diploidization of the medicinal plant Perilla within 10,000 years.</title>
        <authorList>
            <person name="Zhang Y."/>
            <person name="Shen Q."/>
            <person name="Leng L."/>
            <person name="Zhang D."/>
            <person name="Chen S."/>
            <person name="Shi Y."/>
            <person name="Ning Z."/>
            <person name="Chen S."/>
        </authorList>
    </citation>
    <scope>NUCLEOTIDE SEQUENCE [LARGE SCALE GENOMIC DNA]</scope>
    <source>
        <strain evidence="3">cv. PC099</strain>
    </source>
</reference>
<evidence type="ECO:0000256" key="1">
    <source>
        <dbReference type="SAM" id="MobiDB-lite"/>
    </source>
</evidence>
<gene>
    <name evidence="2" type="ORF">C2S53_006414</name>
</gene>
<comment type="caution">
    <text evidence="2">The sequence shown here is derived from an EMBL/GenBank/DDBJ whole genome shotgun (WGS) entry which is preliminary data.</text>
</comment>
<dbReference type="InterPro" id="IPR039624">
    <property type="entry name" value="LEA1/2/D7/KIN2"/>
</dbReference>
<dbReference type="Proteomes" id="UP001190926">
    <property type="component" value="Unassembled WGS sequence"/>
</dbReference>
<protein>
    <submittedName>
        <fullName evidence="2">Uncharacterized protein</fullName>
    </submittedName>
</protein>
<proteinExistence type="predicted"/>
<name>A0AAD4JF69_PERFH</name>
<evidence type="ECO:0000313" key="3">
    <source>
        <dbReference type="Proteomes" id="UP001190926"/>
    </source>
</evidence>
<dbReference type="AlphaFoldDB" id="A0AAD4JF69"/>
<organism evidence="2 3">
    <name type="scientific">Perilla frutescens var. hirtella</name>
    <name type="common">Perilla citriodora</name>
    <name type="synonym">Perilla setoyensis</name>
    <dbReference type="NCBI Taxonomy" id="608512"/>
    <lineage>
        <taxon>Eukaryota</taxon>
        <taxon>Viridiplantae</taxon>
        <taxon>Streptophyta</taxon>
        <taxon>Embryophyta</taxon>
        <taxon>Tracheophyta</taxon>
        <taxon>Spermatophyta</taxon>
        <taxon>Magnoliopsida</taxon>
        <taxon>eudicotyledons</taxon>
        <taxon>Gunneridae</taxon>
        <taxon>Pentapetalae</taxon>
        <taxon>asterids</taxon>
        <taxon>lamiids</taxon>
        <taxon>Lamiales</taxon>
        <taxon>Lamiaceae</taxon>
        <taxon>Nepetoideae</taxon>
        <taxon>Elsholtzieae</taxon>
        <taxon>Perilla</taxon>
    </lineage>
</organism>
<evidence type="ECO:0000313" key="2">
    <source>
        <dbReference type="EMBL" id="KAH6832627.1"/>
    </source>
</evidence>
<feature type="region of interest" description="Disordered" evidence="1">
    <location>
        <begin position="112"/>
        <end position="139"/>
    </location>
</feature>
<dbReference type="PANTHER" id="PTHR34191:SF9">
    <property type="entry name" value="F6D8.10"/>
    <property type="match status" value="1"/>
</dbReference>
<dbReference type="PANTHER" id="PTHR34191">
    <property type="entry name" value="LATE EMBRYOGENESIS ABUNDANT PROTEIN (LEA) FAMILY PROTEIN"/>
    <property type="match status" value="1"/>
</dbReference>
<dbReference type="EMBL" id="SDAM02000067">
    <property type="protein sequence ID" value="KAH6832627.1"/>
    <property type="molecule type" value="Genomic_DNA"/>
</dbReference>
<keyword evidence="3" id="KW-1185">Reference proteome</keyword>